<comment type="caution">
    <text evidence="8">The sequence shown here is derived from an EMBL/GenBank/DDBJ whole genome shotgun (WGS) entry which is preliminary data.</text>
</comment>
<proteinExistence type="predicted"/>
<keyword evidence="2" id="KW-1003">Cell membrane</keyword>
<feature type="transmembrane region" description="Helical" evidence="6">
    <location>
        <begin position="233"/>
        <end position="259"/>
    </location>
</feature>
<dbReference type="AlphaFoldDB" id="A0A7W9DXR0"/>
<evidence type="ECO:0000256" key="4">
    <source>
        <dbReference type="ARBA" id="ARBA00022989"/>
    </source>
</evidence>
<accession>A0A7W9DXR0</accession>
<reference evidence="8 9" key="1">
    <citation type="submission" date="2020-08" db="EMBL/GenBank/DDBJ databases">
        <title>Genomic Encyclopedia of Type Strains, Phase IV (KMG-V): Genome sequencing to study the core and pangenomes of soil and plant-associated prokaryotes.</title>
        <authorList>
            <person name="Whitman W."/>
        </authorList>
    </citation>
    <scope>NUCLEOTIDE SEQUENCE [LARGE SCALE GENOMIC DNA]</scope>
    <source>
        <strain evidence="8 9">S3M1</strain>
    </source>
</reference>
<evidence type="ECO:0000256" key="2">
    <source>
        <dbReference type="ARBA" id="ARBA00022475"/>
    </source>
</evidence>
<evidence type="ECO:0000256" key="5">
    <source>
        <dbReference type="ARBA" id="ARBA00023136"/>
    </source>
</evidence>
<feature type="transmembrane region" description="Helical" evidence="6">
    <location>
        <begin position="24"/>
        <end position="44"/>
    </location>
</feature>
<evidence type="ECO:0000256" key="3">
    <source>
        <dbReference type="ARBA" id="ARBA00022692"/>
    </source>
</evidence>
<comment type="subcellular location">
    <subcellularLocation>
        <location evidence="1">Cell membrane</location>
        <topology evidence="1">Multi-pass membrane protein</topology>
    </subcellularLocation>
</comment>
<feature type="domain" description="ABC-2 type transporter transmembrane" evidence="7">
    <location>
        <begin position="23"/>
        <end position="378"/>
    </location>
</feature>
<keyword evidence="5 6" id="KW-0472">Membrane</keyword>
<dbReference type="Pfam" id="PF12698">
    <property type="entry name" value="ABC2_membrane_3"/>
    <property type="match status" value="1"/>
</dbReference>
<evidence type="ECO:0000256" key="6">
    <source>
        <dbReference type="SAM" id="Phobius"/>
    </source>
</evidence>
<evidence type="ECO:0000256" key="1">
    <source>
        <dbReference type="ARBA" id="ARBA00004651"/>
    </source>
</evidence>
<dbReference type="PANTHER" id="PTHR30294">
    <property type="entry name" value="MEMBRANE COMPONENT OF ABC TRANSPORTER YHHJ-RELATED"/>
    <property type="match status" value="1"/>
</dbReference>
<feature type="transmembrane region" description="Helical" evidence="6">
    <location>
        <begin position="187"/>
        <end position="213"/>
    </location>
</feature>
<dbReference type="InterPro" id="IPR013525">
    <property type="entry name" value="ABC2_TM"/>
</dbReference>
<dbReference type="GO" id="GO:0140359">
    <property type="term" value="F:ABC-type transporter activity"/>
    <property type="evidence" value="ECO:0007669"/>
    <property type="project" value="InterPro"/>
</dbReference>
<evidence type="ECO:0000259" key="7">
    <source>
        <dbReference type="Pfam" id="PF12698"/>
    </source>
</evidence>
<name>A0A7W9DXR0_9SPHI</name>
<protein>
    <submittedName>
        <fullName evidence="8">ABC-2 type transport system permease protein</fullName>
    </submittedName>
</protein>
<organism evidence="8 9">
    <name type="scientific">Pedobacter cryoconitis</name>
    <dbReference type="NCBI Taxonomy" id="188932"/>
    <lineage>
        <taxon>Bacteria</taxon>
        <taxon>Pseudomonadati</taxon>
        <taxon>Bacteroidota</taxon>
        <taxon>Sphingobacteriia</taxon>
        <taxon>Sphingobacteriales</taxon>
        <taxon>Sphingobacteriaceae</taxon>
        <taxon>Pedobacter</taxon>
    </lineage>
</organism>
<gene>
    <name evidence="8" type="ORF">HDE68_001021</name>
</gene>
<dbReference type="Gene3D" id="3.40.1710.10">
    <property type="entry name" value="abc type-2 transporter like domain"/>
    <property type="match status" value="1"/>
</dbReference>
<dbReference type="InterPro" id="IPR051449">
    <property type="entry name" value="ABC-2_transporter_component"/>
</dbReference>
<feature type="transmembrane region" description="Helical" evidence="6">
    <location>
        <begin position="361"/>
        <end position="380"/>
    </location>
</feature>
<sequence length="401" mass="44829">MHQRINNFFFLVKREFGLFWSNKIFVVAFLIMPVILAFLLGNVYMDGAVKNLKIVVVDKDNTPMSNKLIDMFAEHPTLHVLKVEHETIDLDQTMLDTRAIAIVVIPARFESDVFNKRSPEVNTYLNMSNTVAAGAVGTAVAQCNGTLNAGIGIEAMKKSGLPATIAAQRIQPFQLNLFQLYNPGQSYLVFLWPALIFSILHQLLLLAMAVSFSQEIENNTFNKAGLLGRTTSAFQLIIVKMFPYLILSMLTLLVFYLFSIYFKLPHPVNPWVLFLSQILMVISTCLLGGVYSLIFPSQLKATELLLCIASPAFTVSGFTWPADQAPVILEGFSKIIPLTPYLKSLRALVLEGANIHDVMPFIQHQLILIGIYFLLSFILLKLKIRKSLKAPKETQATAELS</sequence>
<keyword evidence="3 6" id="KW-0812">Transmembrane</keyword>
<dbReference type="PANTHER" id="PTHR30294:SF46">
    <property type="entry name" value="ABC TRANSPORTER PERMEASE"/>
    <property type="match status" value="1"/>
</dbReference>
<dbReference type="EMBL" id="JACHCE010000001">
    <property type="protein sequence ID" value="MBB5635136.1"/>
    <property type="molecule type" value="Genomic_DNA"/>
</dbReference>
<feature type="transmembrane region" description="Helical" evidence="6">
    <location>
        <begin position="271"/>
        <end position="294"/>
    </location>
</feature>
<dbReference type="RefSeq" id="WP_183879517.1">
    <property type="nucleotide sequence ID" value="NZ_JACHCD010000002.1"/>
</dbReference>
<dbReference type="GO" id="GO:0005886">
    <property type="term" value="C:plasma membrane"/>
    <property type="evidence" value="ECO:0007669"/>
    <property type="project" value="UniProtKB-SubCell"/>
</dbReference>
<evidence type="ECO:0000313" key="8">
    <source>
        <dbReference type="EMBL" id="MBB5635136.1"/>
    </source>
</evidence>
<dbReference type="Proteomes" id="UP000537204">
    <property type="component" value="Unassembled WGS sequence"/>
</dbReference>
<keyword evidence="4 6" id="KW-1133">Transmembrane helix</keyword>
<evidence type="ECO:0000313" key="9">
    <source>
        <dbReference type="Proteomes" id="UP000537204"/>
    </source>
</evidence>